<evidence type="ECO:0008006" key="5">
    <source>
        <dbReference type="Google" id="ProtNLM"/>
    </source>
</evidence>
<feature type="compositionally biased region" description="Basic and acidic residues" evidence="1">
    <location>
        <begin position="568"/>
        <end position="584"/>
    </location>
</feature>
<name>A0AAN6VEJ3_9PEZI</name>
<feature type="compositionally biased region" description="Basic and acidic residues" evidence="1">
    <location>
        <begin position="416"/>
        <end position="430"/>
    </location>
</feature>
<dbReference type="Pfam" id="PF11204">
    <property type="entry name" value="DUF2985"/>
    <property type="match status" value="1"/>
</dbReference>
<comment type="caution">
    <text evidence="3">The sequence shown here is derived from an EMBL/GenBank/DDBJ whole genome shotgun (WGS) entry which is preliminary data.</text>
</comment>
<accession>A0AAN6VEJ3</accession>
<keyword evidence="2" id="KW-1133">Transmembrane helix</keyword>
<reference evidence="3" key="2">
    <citation type="submission" date="2023-05" db="EMBL/GenBank/DDBJ databases">
        <authorList>
            <consortium name="Lawrence Berkeley National Laboratory"/>
            <person name="Steindorff A."/>
            <person name="Hensen N."/>
            <person name="Bonometti L."/>
            <person name="Westerberg I."/>
            <person name="Brannstrom I.O."/>
            <person name="Guillou S."/>
            <person name="Cros-Aarteil S."/>
            <person name="Calhoun S."/>
            <person name="Haridas S."/>
            <person name="Kuo A."/>
            <person name="Mondo S."/>
            <person name="Pangilinan J."/>
            <person name="Riley R."/>
            <person name="Labutti K."/>
            <person name="Andreopoulos B."/>
            <person name="Lipzen A."/>
            <person name="Chen C."/>
            <person name="Yanf M."/>
            <person name="Daum C."/>
            <person name="Ng V."/>
            <person name="Clum A."/>
            <person name="Ohm R."/>
            <person name="Martin F."/>
            <person name="Silar P."/>
            <person name="Natvig D."/>
            <person name="Lalanne C."/>
            <person name="Gautier V."/>
            <person name="Ament-Velasquez S.L."/>
            <person name="Kruys A."/>
            <person name="Hutchinson M.I."/>
            <person name="Powell A.J."/>
            <person name="Barry K."/>
            <person name="Miller A.N."/>
            <person name="Grigoriev I.V."/>
            <person name="Debuchy R."/>
            <person name="Gladieux P."/>
            <person name="Thoren M.H."/>
            <person name="Johannesson H."/>
        </authorList>
    </citation>
    <scope>NUCLEOTIDE SEQUENCE</scope>
    <source>
        <strain evidence="3">CBS 538.74</strain>
    </source>
</reference>
<dbReference type="Proteomes" id="UP001302745">
    <property type="component" value="Unassembled WGS sequence"/>
</dbReference>
<dbReference type="PANTHER" id="PTHR35872:SF2">
    <property type="entry name" value="INTEGRAL MEMBRANE PROTEIN (AFU_ORTHOLOGUE AFUA_5G07110)"/>
    <property type="match status" value="1"/>
</dbReference>
<proteinExistence type="predicted"/>
<sequence>MTQRPPGPERALATNAEVQDAAEDGGAYFGPHDAENIRAVAARSPLEGEAPDTPTTERPSSHPAAQDVRARPLDRHQSAIRLRRLRGPTLPSRLAPIQNIEQEPLGGRRRSSSEPHRPVFPTEPAWTALPPGHEPAPAQIPAPALDVLPQEAPTQRHHRFPGRRRLTVQGQPLGRGLDTECYDSRIVDLLDAVDPEVAALSSITNIQNSLFVPSLGKWVNRRPTYDLSHLPHMPGAFPESKEDVTVAEQPAGEQLPAGTRSPSLSSVLSEPQYAILPKDASLEGWPEEDIKALNDYVRHMLHSRRSKFKQQLKAFGKYARRPLGFLVTLYATLITLFGLAWVLFLIGWIYVGDRQLYAINVIDNVLVALFAIVGDGLAPFRAVDTYHMIFVAHYHRKTWKMRQKLLLPKLRDHNDLPTENREAGHDRDLEAQSSQQGDQFVPVLSEKAQSRLVHHQTKLAKSHTFYKPHETETHHAFPLRLLITVVALLDLHSCLQIALGTCTWSIPYEVRPSALTTTILCCSIATNIVAGVVISIGDRRTRKKDVLERLLKQDLTGDVMKKMRKKKEKEAQKDEAKRESEDGVPKAGRSSLTASLSIPPWAERSRDSGEKTHGNKGTASSWSNNESNEKDQADDVYLQVPGALPRTEDGD</sequence>
<keyword evidence="2" id="KW-0812">Transmembrane</keyword>
<dbReference type="EMBL" id="MU857106">
    <property type="protein sequence ID" value="KAK4149987.1"/>
    <property type="molecule type" value="Genomic_DNA"/>
</dbReference>
<organism evidence="3 4">
    <name type="scientific">Chaetomidium leptoderma</name>
    <dbReference type="NCBI Taxonomy" id="669021"/>
    <lineage>
        <taxon>Eukaryota</taxon>
        <taxon>Fungi</taxon>
        <taxon>Dikarya</taxon>
        <taxon>Ascomycota</taxon>
        <taxon>Pezizomycotina</taxon>
        <taxon>Sordariomycetes</taxon>
        <taxon>Sordariomycetidae</taxon>
        <taxon>Sordariales</taxon>
        <taxon>Chaetomiaceae</taxon>
        <taxon>Chaetomidium</taxon>
    </lineage>
</organism>
<feature type="compositionally biased region" description="Basic and acidic residues" evidence="1">
    <location>
        <begin position="603"/>
        <end position="613"/>
    </location>
</feature>
<dbReference type="PANTHER" id="PTHR35872">
    <property type="entry name" value="INTEGRAL MEMBRANE PROTEIN (AFU_ORTHOLOGUE AFUA_5G07110)"/>
    <property type="match status" value="1"/>
</dbReference>
<feature type="region of interest" description="Disordered" evidence="1">
    <location>
        <begin position="23"/>
        <end position="140"/>
    </location>
</feature>
<dbReference type="InterPro" id="IPR021369">
    <property type="entry name" value="DUF2985"/>
</dbReference>
<feature type="compositionally biased region" description="Basic and acidic residues" evidence="1">
    <location>
        <begin position="68"/>
        <end position="77"/>
    </location>
</feature>
<reference evidence="3" key="1">
    <citation type="journal article" date="2023" name="Mol. Phylogenet. Evol.">
        <title>Genome-scale phylogeny and comparative genomics of the fungal order Sordariales.</title>
        <authorList>
            <person name="Hensen N."/>
            <person name="Bonometti L."/>
            <person name="Westerberg I."/>
            <person name="Brannstrom I.O."/>
            <person name="Guillou S."/>
            <person name="Cros-Aarteil S."/>
            <person name="Calhoun S."/>
            <person name="Haridas S."/>
            <person name="Kuo A."/>
            <person name="Mondo S."/>
            <person name="Pangilinan J."/>
            <person name="Riley R."/>
            <person name="LaButti K."/>
            <person name="Andreopoulos B."/>
            <person name="Lipzen A."/>
            <person name="Chen C."/>
            <person name="Yan M."/>
            <person name="Daum C."/>
            <person name="Ng V."/>
            <person name="Clum A."/>
            <person name="Steindorff A."/>
            <person name="Ohm R.A."/>
            <person name="Martin F."/>
            <person name="Silar P."/>
            <person name="Natvig D.O."/>
            <person name="Lalanne C."/>
            <person name="Gautier V."/>
            <person name="Ament-Velasquez S.L."/>
            <person name="Kruys A."/>
            <person name="Hutchinson M.I."/>
            <person name="Powell A.J."/>
            <person name="Barry K."/>
            <person name="Miller A.N."/>
            <person name="Grigoriev I.V."/>
            <person name="Debuchy R."/>
            <person name="Gladieux P."/>
            <person name="Hiltunen Thoren M."/>
            <person name="Johannesson H."/>
        </authorList>
    </citation>
    <scope>NUCLEOTIDE SEQUENCE</scope>
    <source>
        <strain evidence="3">CBS 538.74</strain>
    </source>
</reference>
<keyword evidence="4" id="KW-1185">Reference proteome</keyword>
<gene>
    <name evidence="3" type="ORF">C8A00DRAFT_46509</name>
</gene>
<feature type="region of interest" description="Disordered" evidence="1">
    <location>
        <begin position="561"/>
        <end position="651"/>
    </location>
</feature>
<feature type="compositionally biased region" description="Polar residues" evidence="1">
    <location>
        <begin position="615"/>
        <end position="626"/>
    </location>
</feature>
<feature type="region of interest" description="Disordered" evidence="1">
    <location>
        <begin position="416"/>
        <end position="436"/>
    </location>
</feature>
<feature type="transmembrane region" description="Helical" evidence="2">
    <location>
        <begin position="357"/>
        <end position="378"/>
    </location>
</feature>
<evidence type="ECO:0000256" key="2">
    <source>
        <dbReference type="SAM" id="Phobius"/>
    </source>
</evidence>
<evidence type="ECO:0000256" key="1">
    <source>
        <dbReference type="SAM" id="MobiDB-lite"/>
    </source>
</evidence>
<feature type="transmembrane region" description="Helical" evidence="2">
    <location>
        <begin position="512"/>
        <end position="534"/>
    </location>
</feature>
<dbReference type="AlphaFoldDB" id="A0AAN6VEJ3"/>
<keyword evidence="2" id="KW-0472">Membrane</keyword>
<feature type="transmembrane region" description="Helical" evidence="2">
    <location>
        <begin position="323"/>
        <end position="351"/>
    </location>
</feature>
<evidence type="ECO:0000313" key="4">
    <source>
        <dbReference type="Proteomes" id="UP001302745"/>
    </source>
</evidence>
<evidence type="ECO:0000313" key="3">
    <source>
        <dbReference type="EMBL" id="KAK4149987.1"/>
    </source>
</evidence>
<protein>
    <recommendedName>
        <fullName evidence="5">Integral membrane protein</fullName>
    </recommendedName>
</protein>